<comment type="similarity">
    <text evidence="1">Belongs to the 3-oxoacid CoA-transferase family.</text>
</comment>
<comment type="caution">
    <text evidence="3">The sequence shown here is derived from an EMBL/GenBank/DDBJ whole genome shotgun (WGS) entry which is preliminary data.</text>
</comment>
<proteinExistence type="inferred from homology"/>
<reference evidence="3 4" key="1">
    <citation type="journal article" date="2019" name="Int. J. Syst. Evol. Microbiol.">
        <title>The Global Catalogue of Microorganisms (GCM) 10K type strain sequencing project: providing services to taxonomists for standard genome sequencing and annotation.</title>
        <authorList>
            <consortium name="The Broad Institute Genomics Platform"/>
            <consortium name="The Broad Institute Genome Sequencing Center for Infectious Disease"/>
            <person name="Wu L."/>
            <person name="Ma J."/>
        </authorList>
    </citation>
    <scope>NUCLEOTIDE SEQUENCE [LARGE SCALE GENOMIC DNA]</scope>
    <source>
        <strain evidence="3 4">GX21</strain>
    </source>
</reference>
<name>A0ABD6A1F2_9EURY</name>
<dbReference type="Pfam" id="PF01144">
    <property type="entry name" value="CoA_trans"/>
    <property type="match status" value="1"/>
</dbReference>
<dbReference type="Gene3D" id="3.40.1080.10">
    <property type="entry name" value="Glutaconate Coenzyme A-transferase"/>
    <property type="match status" value="2"/>
</dbReference>
<dbReference type="InterPro" id="IPR037171">
    <property type="entry name" value="NagB/RpiA_transferase-like"/>
</dbReference>
<dbReference type="RefSeq" id="WP_379706118.1">
    <property type="nucleotide sequence ID" value="NZ_JBHTAT010000001.1"/>
</dbReference>
<dbReference type="SUPFAM" id="SSF100950">
    <property type="entry name" value="NagB/RpiA/CoA transferase-like"/>
    <property type="match status" value="2"/>
</dbReference>
<keyword evidence="4" id="KW-1185">Reference proteome</keyword>
<sequence>MVRDTVSGKLTDPDEAVASVTPGSTITISGLGNMLCPEATLAALEESYLADGTPESLTVFTPIRAGNEDTGLEHLAHEGLLDRLITGSFNTATQPGISELVTTNAIEAYAFPMGVAFQLLEQQAGGSPGLLTEVGLGTYVDPRRKGAKYNRATGDLVEVREVNDEEYLFYRTIPIDVAIIKGTTVDRRGNVSIEHEPNELGIRDMAMAARNSGGTVIAQVKRISESTHGNGRSVAVPGDIVDHVVVDPSQRQILGHDCVDEALTGGIHRSLRPGERSDVDALELRKRIILRRGLAEAKSGDLVNLGVGMPVYLPAVAKERGRFDEITITTEHGNIGGTPNPEEFGSHYNFESQLKSADIFRLYQGGGLDVSFLGLAQIDAFGNVNNSNFAGILRGPGGFIDITNRTDRIVFCGSLTAGGLDVAVDDGELVVESEGRNRKFVETVEEVTLNGETALDAGSTITVITERGRFEVTRDGLVLTEIAPGIDVDEDIRRHVAFDIVVDDPLATYDLDALTTSPDGRRSG</sequence>
<dbReference type="GO" id="GO:0016740">
    <property type="term" value="F:transferase activity"/>
    <property type="evidence" value="ECO:0007669"/>
    <property type="project" value="UniProtKB-KW"/>
</dbReference>
<evidence type="ECO:0000313" key="4">
    <source>
        <dbReference type="Proteomes" id="UP001596434"/>
    </source>
</evidence>
<dbReference type="EC" id="2.8.3.-" evidence="3"/>
<evidence type="ECO:0000313" key="3">
    <source>
        <dbReference type="EMBL" id="MFC7256763.1"/>
    </source>
</evidence>
<dbReference type="InterPro" id="IPR004165">
    <property type="entry name" value="CoA_trans_fam_I"/>
</dbReference>
<evidence type="ECO:0000256" key="2">
    <source>
        <dbReference type="ARBA" id="ARBA00022679"/>
    </source>
</evidence>
<dbReference type="Proteomes" id="UP001596434">
    <property type="component" value="Unassembled WGS sequence"/>
</dbReference>
<protein>
    <submittedName>
        <fullName evidence="3">CoA-transferase</fullName>
        <ecNumber evidence="3">2.8.3.-</ecNumber>
    </submittedName>
</protein>
<dbReference type="InterPro" id="IPR014388">
    <property type="entry name" value="3-oxoacid_CoA-transferase"/>
</dbReference>
<evidence type="ECO:0000256" key="1">
    <source>
        <dbReference type="ARBA" id="ARBA00007154"/>
    </source>
</evidence>
<dbReference type="EMBL" id="JBHTAT010000001">
    <property type="protein sequence ID" value="MFC7256763.1"/>
    <property type="molecule type" value="Genomic_DNA"/>
</dbReference>
<dbReference type="SMART" id="SM00882">
    <property type="entry name" value="CoA_trans"/>
    <property type="match status" value="2"/>
</dbReference>
<accession>A0ABD6A1F2</accession>
<dbReference type="PIRSF" id="PIRSF000858">
    <property type="entry name" value="SCOT-t"/>
    <property type="match status" value="1"/>
</dbReference>
<dbReference type="PANTHER" id="PTHR43293">
    <property type="entry name" value="ACETATE COA-TRANSFERASE YDIF"/>
    <property type="match status" value="1"/>
</dbReference>
<gene>
    <name evidence="3" type="ORF">ACFQKE_15865</name>
</gene>
<organism evidence="3 4">
    <name type="scientific">Haloplanus litoreus</name>
    <dbReference type="NCBI Taxonomy" id="767515"/>
    <lineage>
        <taxon>Archaea</taxon>
        <taxon>Methanobacteriati</taxon>
        <taxon>Methanobacteriota</taxon>
        <taxon>Stenosarchaea group</taxon>
        <taxon>Halobacteria</taxon>
        <taxon>Halobacteriales</taxon>
        <taxon>Haloferacaceae</taxon>
        <taxon>Haloplanus</taxon>
    </lineage>
</organism>
<dbReference type="PANTHER" id="PTHR43293:SF1">
    <property type="entry name" value="ACETATE COA-TRANSFERASE YDIF"/>
    <property type="match status" value="1"/>
</dbReference>
<keyword evidence="2 3" id="KW-0808">Transferase</keyword>
<dbReference type="AlphaFoldDB" id="A0ABD6A1F2"/>